<name>A0A9W4J4Q1_9EURO</name>
<dbReference type="OrthoDB" id="2962993at2759"/>
<proteinExistence type="predicted"/>
<evidence type="ECO:0000313" key="2">
    <source>
        <dbReference type="Proteomes" id="UP001152649"/>
    </source>
</evidence>
<comment type="caution">
    <text evidence="1">The sequence shown here is derived from an EMBL/GenBank/DDBJ whole genome shotgun (WGS) entry which is preliminary data.</text>
</comment>
<accession>A0A9W4J4Q1</accession>
<protein>
    <submittedName>
        <fullName evidence="1">Uncharacterized protein</fullName>
    </submittedName>
</protein>
<reference evidence="1" key="1">
    <citation type="submission" date="2021-07" db="EMBL/GenBank/DDBJ databases">
        <authorList>
            <person name="Branca A.L. A."/>
        </authorList>
    </citation>
    <scope>NUCLEOTIDE SEQUENCE</scope>
</reference>
<sequence>MSSYNSVLSFQEGLPDGFMMRPFSESDVLQNTVEQLLRKLQETRDGSQWIILVALTSATVERLADTETPMEGLTYRVQWDGSAALIKVVAGHTHLMVTDELTRAIENRISVMHNPPIHKWNGHAAYRPTTTNGKQPDQSFLPLSRWSTTSQAWGFPTLVVETGVPQSLLRLRANAKWWFANTNGEVRIVLIVIVSRAGFRIEKWQLAPPGLARPLSEGDIHALRQQNPPIPPLFEQPAAVQQAYAAQEIEVTEEKIVGGPLVIPFVALFGQFPNPGQQDIVLGSEGFRFGG</sequence>
<keyword evidence="2" id="KW-1185">Reference proteome</keyword>
<dbReference type="Proteomes" id="UP001152649">
    <property type="component" value="Unassembled WGS sequence"/>
</dbReference>
<dbReference type="EMBL" id="CAJVPG010000188">
    <property type="protein sequence ID" value="CAG8369393.1"/>
    <property type="molecule type" value="Genomic_DNA"/>
</dbReference>
<organism evidence="1 2">
    <name type="scientific">Penicillium salamii</name>
    <dbReference type="NCBI Taxonomy" id="1612424"/>
    <lineage>
        <taxon>Eukaryota</taxon>
        <taxon>Fungi</taxon>
        <taxon>Dikarya</taxon>
        <taxon>Ascomycota</taxon>
        <taxon>Pezizomycotina</taxon>
        <taxon>Eurotiomycetes</taxon>
        <taxon>Eurotiomycetidae</taxon>
        <taxon>Eurotiales</taxon>
        <taxon>Aspergillaceae</taxon>
        <taxon>Penicillium</taxon>
    </lineage>
</organism>
<dbReference type="AlphaFoldDB" id="A0A9W4J4Q1"/>
<evidence type="ECO:0000313" key="1">
    <source>
        <dbReference type="EMBL" id="CAG8369393.1"/>
    </source>
</evidence>
<gene>
    <name evidence="1" type="ORF">PSALAMII_LOCUS4582</name>
</gene>